<comment type="caution">
    <text evidence="3">The sequence shown here is derived from an EMBL/GenBank/DDBJ whole genome shotgun (WGS) entry which is preliminary data.</text>
</comment>
<evidence type="ECO:0000256" key="1">
    <source>
        <dbReference type="SAM" id="MobiDB-lite"/>
    </source>
</evidence>
<proteinExistence type="predicted"/>
<dbReference type="InterPro" id="IPR036864">
    <property type="entry name" value="Zn2-C6_fun-type_DNA-bd_sf"/>
</dbReference>
<dbReference type="SMART" id="SM00066">
    <property type="entry name" value="GAL4"/>
    <property type="match status" value="1"/>
</dbReference>
<dbReference type="AlphaFoldDB" id="A0A433QU81"/>
<name>A0A433QU81_9FUNG</name>
<feature type="compositionally biased region" description="Low complexity" evidence="1">
    <location>
        <begin position="42"/>
        <end position="60"/>
    </location>
</feature>
<evidence type="ECO:0000313" key="4">
    <source>
        <dbReference type="Proteomes" id="UP000274822"/>
    </source>
</evidence>
<dbReference type="Proteomes" id="UP000274822">
    <property type="component" value="Unassembled WGS sequence"/>
</dbReference>
<dbReference type="CDD" id="cd00067">
    <property type="entry name" value="GAL4"/>
    <property type="match status" value="1"/>
</dbReference>
<accession>A0A433QU81</accession>
<dbReference type="GO" id="GO:0008270">
    <property type="term" value="F:zinc ion binding"/>
    <property type="evidence" value="ECO:0007669"/>
    <property type="project" value="InterPro"/>
</dbReference>
<dbReference type="EMBL" id="RBNJ01001277">
    <property type="protein sequence ID" value="RUS33352.1"/>
    <property type="molecule type" value="Genomic_DNA"/>
</dbReference>
<organism evidence="3 4">
    <name type="scientific">Jimgerdemannia flammicorona</name>
    <dbReference type="NCBI Taxonomy" id="994334"/>
    <lineage>
        <taxon>Eukaryota</taxon>
        <taxon>Fungi</taxon>
        <taxon>Fungi incertae sedis</taxon>
        <taxon>Mucoromycota</taxon>
        <taxon>Mucoromycotina</taxon>
        <taxon>Endogonomycetes</taxon>
        <taxon>Endogonales</taxon>
        <taxon>Endogonaceae</taxon>
        <taxon>Jimgerdemannia</taxon>
    </lineage>
</organism>
<reference evidence="3 4" key="1">
    <citation type="journal article" date="2018" name="New Phytol.">
        <title>Phylogenomics of Endogonaceae and evolution of mycorrhizas within Mucoromycota.</title>
        <authorList>
            <person name="Chang Y."/>
            <person name="Desiro A."/>
            <person name="Na H."/>
            <person name="Sandor L."/>
            <person name="Lipzen A."/>
            <person name="Clum A."/>
            <person name="Barry K."/>
            <person name="Grigoriev I.V."/>
            <person name="Martin F.M."/>
            <person name="Stajich J.E."/>
            <person name="Smith M.E."/>
            <person name="Bonito G."/>
            <person name="Spatafora J.W."/>
        </authorList>
    </citation>
    <scope>NUCLEOTIDE SEQUENCE [LARGE SCALE GENOMIC DNA]</scope>
    <source>
        <strain evidence="3 4">AD002</strain>
    </source>
</reference>
<gene>
    <name evidence="3" type="ORF">BC938DRAFT_472052</name>
</gene>
<dbReference type="InterPro" id="IPR001138">
    <property type="entry name" value="Zn2Cys6_DnaBD"/>
</dbReference>
<feature type="region of interest" description="Disordered" evidence="1">
    <location>
        <begin position="232"/>
        <end position="279"/>
    </location>
</feature>
<dbReference type="Pfam" id="PF00172">
    <property type="entry name" value="Zn_clus"/>
    <property type="match status" value="1"/>
</dbReference>
<dbReference type="GO" id="GO:0000981">
    <property type="term" value="F:DNA-binding transcription factor activity, RNA polymerase II-specific"/>
    <property type="evidence" value="ECO:0007669"/>
    <property type="project" value="InterPro"/>
</dbReference>
<feature type="region of interest" description="Disordered" evidence="1">
    <location>
        <begin position="33"/>
        <end position="111"/>
    </location>
</feature>
<evidence type="ECO:0000313" key="3">
    <source>
        <dbReference type="EMBL" id="RUS33352.1"/>
    </source>
</evidence>
<sequence>MNIDTEYPHQKFLDGLQDNFMDEVLKIHNDQAHYSDTPNDIHQQPPNAAPSQHAASQHAPGPATSRKQPADGIGGSLASSLPIPASSEPSKLQIVPETGRGSEAEQSLKRQTVPRIREACLPCQKAHRKCDGMLPCKECNKKGKNCRYKNGKPNPLSGQPLPPASVNEGDAIQLFIPQPLSNVGIDEEVYDQPAGDLVGSDYGAIETKPFRDLGQLFRKVLRKRILRKILAGPRQHAQHQEETRVGDNGNTSKQGDEGSSRSKQGRIRSIVGRMSGLQN</sequence>
<protein>
    <recommendedName>
        <fullName evidence="2">Zn(2)-C6 fungal-type domain-containing protein</fullName>
    </recommendedName>
</protein>
<feature type="compositionally biased region" description="Low complexity" evidence="1">
    <location>
        <begin position="76"/>
        <end position="90"/>
    </location>
</feature>
<dbReference type="SUPFAM" id="SSF57701">
    <property type="entry name" value="Zn2/Cys6 DNA-binding domain"/>
    <property type="match status" value="1"/>
</dbReference>
<evidence type="ECO:0000259" key="2">
    <source>
        <dbReference type="PROSITE" id="PS50048"/>
    </source>
</evidence>
<dbReference type="PROSITE" id="PS50048">
    <property type="entry name" value="ZN2_CY6_FUNGAL_2"/>
    <property type="match status" value="1"/>
</dbReference>
<keyword evidence="4" id="KW-1185">Reference proteome</keyword>
<dbReference type="Gene3D" id="4.10.240.10">
    <property type="entry name" value="Zn(2)-C6 fungal-type DNA-binding domain"/>
    <property type="match status" value="1"/>
</dbReference>
<feature type="domain" description="Zn(2)-C6 fungal-type" evidence="2">
    <location>
        <begin position="119"/>
        <end position="148"/>
    </location>
</feature>